<evidence type="ECO:0000313" key="2">
    <source>
        <dbReference type="EMBL" id="CAF1606712.1"/>
    </source>
</evidence>
<protein>
    <submittedName>
        <fullName evidence="3">Uncharacterized protein</fullName>
    </submittedName>
</protein>
<feature type="compositionally biased region" description="Acidic residues" evidence="1">
    <location>
        <begin position="51"/>
        <end position="60"/>
    </location>
</feature>
<dbReference type="AlphaFoldDB" id="A0A8S2VUJ8"/>
<evidence type="ECO:0000256" key="1">
    <source>
        <dbReference type="SAM" id="MobiDB-lite"/>
    </source>
</evidence>
<sequence>ALWKFGAVGRNGEVAPMNKPQILSVFNNIHNSHSKPVKNEKNDSTTTTADDSNDDTMSEEDVLKQDVEEDDIDPLCPEKQASKNSSEKAGTKRKLRKQIKLWKKMKRTKTKEKPKRRHAKKRTKSNPVLVNQMINSQLTSPDSHSKYRITKGCATTKGKMHNIEGILSISVH</sequence>
<dbReference type="EMBL" id="CAJNOK010051974">
    <property type="protein sequence ID" value="CAF1606712.1"/>
    <property type="molecule type" value="Genomic_DNA"/>
</dbReference>
<dbReference type="Proteomes" id="UP000677228">
    <property type="component" value="Unassembled WGS sequence"/>
</dbReference>
<feature type="region of interest" description="Disordered" evidence="1">
    <location>
        <begin position="30"/>
        <end position="98"/>
    </location>
</feature>
<gene>
    <name evidence="2" type="ORF">OVA965_LOCUS42413</name>
    <name evidence="4" type="ORF">SRO942_LOCUS47020</name>
    <name evidence="3" type="ORF">TMI583_LOCUS44319</name>
</gene>
<evidence type="ECO:0000313" key="3">
    <source>
        <dbReference type="EMBL" id="CAF4418068.1"/>
    </source>
</evidence>
<dbReference type="EMBL" id="CAJOBA010076001">
    <property type="protein sequence ID" value="CAF4418068.1"/>
    <property type="molecule type" value="Genomic_DNA"/>
</dbReference>
<evidence type="ECO:0000313" key="5">
    <source>
        <dbReference type="Proteomes" id="UP000682733"/>
    </source>
</evidence>
<dbReference type="Proteomes" id="UP000681722">
    <property type="component" value="Unassembled WGS sequence"/>
</dbReference>
<reference evidence="3" key="1">
    <citation type="submission" date="2021-02" db="EMBL/GenBank/DDBJ databases">
        <authorList>
            <person name="Nowell W R."/>
        </authorList>
    </citation>
    <scope>NUCLEOTIDE SEQUENCE</scope>
</reference>
<feature type="non-terminal residue" evidence="3">
    <location>
        <position position="1"/>
    </location>
</feature>
<name>A0A8S2VUJ8_9BILA</name>
<accession>A0A8S2VUJ8</accession>
<comment type="caution">
    <text evidence="3">The sequence shown here is derived from an EMBL/GenBank/DDBJ whole genome shotgun (WGS) entry which is preliminary data.</text>
</comment>
<proteinExistence type="predicted"/>
<dbReference type="Proteomes" id="UP000682733">
    <property type="component" value="Unassembled WGS sequence"/>
</dbReference>
<organism evidence="3 5">
    <name type="scientific">Didymodactylos carnosus</name>
    <dbReference type="NCBI Taxonomy" id="1234261"/>
    <lineage>
        <taxon>Eukaryota</taxon>
        <taxon>Metazoa</taxon>
        <taxon>Spiralia</taxon>
        <taxon>Gnathifera</taxon>
        <taxon>Rotifera</taxon>
        <taxon>Eurotatoria</taxon>
        <taxon>Bdelloidea</taxon>
        <taxon>Philodinida</taxon>
        <taxon>Philodinidae</taxon>
        <taxon>Didymodactylos</taxon>
    </lineage>
</organism>
<dbReference type="EMBL" id="CAJOBC010116051">
    <property type="protein sequence ID" value="CAF4551954.1"/>
    <property type="molecule type" value="Genomic_DNA"/>
</dbReference>
<evidence type="ECO:0000313" key="4">
    <source>
        <dbReference type="EMBL" id="CAF4551954.1"/>
    </source>
</evidence>